<gene>
    <name evidence="2" type="ORF">PLEI_3069</name>
</gene>
<evidence type="ECO:0000256" key="1">
    <source>
        <dbReference type="SAM" id="Phobius"/>
    </source>
</evidence>
<name>V5F7U6_PHOLE</name>
<feature type="transmembrane region" description="Helical" evidence="1">
    <location>
        <begin position="12"/>
        <end position="30"/>
    </location>
</feature>
<evidence type="ECO:0000313" key="3">
    <source>
        <dbReference type="Proteomes" id="UP000030675"/>
    </source>
</evidence>
<keyword evidence="1" id="KW-0472">Membrane</keyword>
<evidence type="ECO:0000313" key="2">
    <source>
        <dbReference type="EMBL" id="GAD31409.1"/>
    </source>
</evidence>
<protein>
    <submittedName>
        <fullName evidence="2">Uncharacterized protein</fullName>
    </submittedName>
</protein>
<organism evidence="2 3">
    <name type="scientific">Photobacterium leiognathi lrivu.4.1</name>
    <dbReference type="NCBI Taxonomy" id="1248232"/>
    <lineage>
        <taxon>Bacteria</taxon>
        <taxon>Pseudomonadati</taxon>
        <taxon>Pseudomonadota</taxon>
        <taxon>Gammaproteobacteria</taxon>
        <taxon>Vibrionales</taxon>
        <taxon>Vibrionaceae</taxon>
        <taxon>Photobacterium</taxon>
    </lineage>
</organism>
<sequence>MFDFTVYNNTRNGMKKLIFLVVIGFAAWYYHENHGFEFLYDFDINDYRITDKYRS</sequence>
<keyword evidence="1" id="KW-0812">Transmembrane</keyword>
<dbReference type="HOGENOM" id="CLU_212742_0_0_6"/>
<accession>V5F7U6</accession>
<dbReference type="AlphaFoldDB" id="V5F7U6"/>
<proteinExistence type="predicted"/>
<dbReference type="Proteomes" id="UP000030675">
    <property type="component" value="Unassembled WGS sequence"/>
</dbReference>
<reference evidence="3" key="1">
    <citation type="submission" date="2012-12" db="EMBL/GenBank/DDBJ databases">
        <title>Genome Sequence of Photobacterium leiognathi lrivu.4.1.</title>
        <authorList>
            <person name="Urbanczyk H."/>
            <person name="Ogura Y."/>
            <person name="Hayashi T."/>
            <person name="Dunlap P.V."/>
        </authorList>
    </citation>
    <scope>NUCLEOTIDE SEQUENCE [LARGE SCALE GENOMIC DNA]</scope>
    <source>
        <strain evidence="3">lrivu.4.1</strain>
    </source>
</reference>
<keyword evidence="1" id="KW-1133">Transmembrane helix</keyword>
<dbReference type="EMBL" id="DF196821">
    <property type="protein sequence ID" value="GAD31409.1"/>
    <property type="molecule type" value="Genomic_DNA"/>
</dbReference>